<dbReference type="CDD" id="cd07397">
    <property type="entry name" value="MPP_NostocDevT-like"/>
    <property type="match status" value="1"/>
</dbReference>
<dbReference type="KEGG" id="tsin:OXH18_10560"/>
<dbReference type="GO" id="GO:0016787">
    <property type="term" value="F:hydrolase activity"/>
    <property type="evidence" value="ECO:0007669"/>
    <property type="project" value="InterPro"/>
</dbReference>
<keyword evidence="3" id="KW-1185">Reference proteome</keyword>
<dbReference type="Gene3D" id="3.60.21.10">
    <property type="match status" value="1"/>
</dbReference>
<dbReference type="SUPFAM" id="SSF56300">
    <property type="entry name" value="Metallo-dependent phosphatases"/>
    <property type="match status" value="1"/>
</dbReference>
<dbReference type="EMBL" id="CP113797">
    <property type="protein sequence ID" value="WAL62404.1"/>
    <property type="molecule type" value="Genomic_DNA"/>
</dbReference>
<accession>A0A9E9C9A4</accession>
<dbReference type="InterPro" id="IPR004843">
    <property type="entry name" value="Calcineurin-like_PHP"/>
</dbReference>
<proteinExistence type="predicted"/>
<organism evidence="2 3">
    <name type="scientific">Thermocoleostomius sinensis A174</name>
    <dbReference type="NCBI Taxonomy" id="2016057"/>
    <lineage>
        <taxon>Bacteria</taxon>
        <taxon>Bacillati</taxon>
        <taxon>Cyanobacteriota</taxon>
        <taxon>Cyanophyceae</taxon>
        <taxon>Oculatellales</taxon>
        <taxon>Oculatellaceae</taxon>
        <taxon>Thermocoleostomius</taxon>
    </lineage>
</organism>
<protein>
    <submittedName>
        <fullName evidence="2">TIGR04168 family protein</fullName>
    </submittedName>
</protein>
<dbReference type="InterPro" id="IPR027629">
    <property type="entry name" value="DevT-like"/>
</dbReference>
<dbReference type="RefSeq" id="WP_268612744.1">
    <property type="nucleotide sequence ID" value="NZ_CP113797.1"/>
</dbReference>
<dbReference type="Proteomes" id="UP001163152">
    <property type="component" value="Chromosome"/>
</dbReference>
<sequence length="316" mass="35029">MSSYEEDLLSSVKLEPESDLIKVAIVGDVHDLWDNEDQLCLKQLGIDLVLLVGDFGNESIPVVQSIAAMPLPKAVILGNHDAWYSVTEWGREKCPYDRQQEDWVQRQLDLLGETHVGYAKLDFPALNLSVIGGRPFSWGGSEWKHGDFYQSRYGVNSFEESTDRIVAAAEQASHDTLIFIGHCGPKGLGEAAEAPCGRDWKPIGGDYGDPDLAAAIAQVRQIGKRIPLVAFGHMHHQLRHTKERLRTMATDDMEGTVYLNAASVPRIKATETGYIRNFSLVTLKAGIVQQASLIWMNEQLAIVSESVLYRSPLLAE</sequence>
<dbReference type="InterPro" id="IPR029052">
    <property type="entry name" value="Metallo-depent_PP-like"/>
</dbReference>
<gene>
    <name evidence="2" type="ORF">OXH18_10560</name>
</gene>
<dbReference type="PANTHER" id="PTHR35769">
    <property type="entry name" value="CALCINEURIN-LIKE METALLO-PHOSPHOESTERASE SUPERFAMILY PROTEIN"/>
    <property type="match status" value="1"/>
</dbReference>
<evidence type="ECO:0000313" key="2">
    <source>
        <dbReference type="EMBL" id="WAL62404.1"/>
    </source>
</evidence>
<dbReference type="PANTHER" id="PTHR35769:SF2">
    <property type="entry name" value="CALCINEURIN-LIKE METALLO-PHOSPHOESTERASE SUPERFAMILY PROTEIN"/>
    <property type="match status" value="1"/>
</dbReference>
<name>A0A9E9C9A4_9CYAN</name>
<evidence type="ECO:0000313" key="3">
    <source>
        <dbReference type="Proteomes" id="UP001163152"/>
    </source>
</evidence>
<reference evidence="2" key="1">
    <citation type="submission" date="2022-12" db="EMBL/GenBank/DDBJ databases">
        <title>Polyphasic identification of a Novel Hot-Spring Cyanobacterium Ocullathermofonsia sinensis gen nov. sp. nov. and Genomic Insights on its Adaptations to the Thermal Habitat.</title>
        <authorList>
            <person name="Daroch M."/>
            <person name="Tang J."/>
            <person name="Jiang Y."/>
        </authorList>
    </citation>
    <scope>NUCLEOTIDE SEQUENCE</scope>
    <source>
        <strain evidence="2">PKUAC-SCTA174</strain>
    </source>
</reference>
<dbReference type="Pfam" id="PF00149">
    <property type="entry name" value="Metallophos"/>
    <property type="match status" value="1"/>
</dbReference>
<dbReference type="AlphaFoldDB" id="A0A9E9C9A4"/>
<evidence type="ECO:0000259" key="1">
    <source>
        <dbReference type="Pfam" id="PF00149"/>
    </source>
</evidence>
<dbReference type="NCBIfam" id="TIGR04168">
    <property type="entry name" value="TIGR04168 family protein"/>
    <property type="match status" value="1"/>
</dbReference>
<feature type="domain" description="Calcineurin-like phosphoesterase" evidence="1">
    <location>
        <begin position="21"/>
        <end position="236"/>
    </location>
</feature>